<evidence type="ECO:0000259" key="9">
    <source>
        <dbReference type="PROSITE" id="PS50982"/>
    </source>
</evidence>
<dbReference type="Gene3D" id="3.30.890.10">
    <property type="entry name" value="Methyl-cpg-binding Protein 2, Chain A"/>
    <property type="match status" value="1"/>
</dbReference>
<keyword evidence="6" id="KW-0238">DNA-binding</keyword>
<feature type="domain" description="MBD" evidence="9">
    <location>
        <begin position="68"/>
        <end position="148"/>
    </location>
</feature>
<organism evidence="11 12">
    <name type="scientific">Forsythia ovata</name>
    <dbReference type="NCBI Taxonomy" id="205694"/>
    <lineage>
        <taxon>Eukaryota</taxon>
        <taxon>Viridiplantae</taxon>
        <taxon>Streptophyta</taxon>
        <taxon>Embryophyta</taxon>
        <taxon>Tracheophyta</taxon>
        <taxon>Spermatophyta</taxon>
        <taxon>Magnoliopsida</taxon>
        <taxon>eudicotyledons</taxon>
        <taxon>Gunneridae</taxon>
        <taxon>Pentapetalae</taxon>
        <taxon>asterids</taxon>
        <taxon>lamiids</taxon>
        <taxon>Lamiales</taxon>
        <taxon>Oleaceae</taxon>
        <taxon>Forsythieae</taxon>
        <taxon>Forsythia</taxon>
    </lineage>
</organism>
<dbReference type="InterPro" id="IPR011124">
    <property type="entry name" value="Znf_CW"/>
</dbReference>
<dbReference type="Pfam" id="PF07496">
    <property type="entry name" value="zf-CW"/>
    <property type="match status" value="1"/>
</dbReference>
<evidence type="ECO:0000256" key="7">
    <source>
        <dbReference type="ARBA" id="ARBA00023163"/>
    </source>
</evidence>
<keyword evidence="7" id="KW-0804">Transcription</keyword>
<proteinExistence type="predicted"/>
<keyword evidence="4" id="KW-0862">Zinc</keyword>
<comment type="caution">
    <text evidence="11">The sequence shown here is derived from an EMBL/GenBank/DDBJ whole genome shotgun (WGS) entry which is preliminary data.</text>
</comment>
<dbReference type="PANTHER" id="PTHR12396:SF0">
    <property type="entry name" value="METHYL-CPG BINDING DOMAIN PROTEIN-LIKE, ISOFORM C"/>
    <property type="match status" value="1"/>
</dbReference>
<evidence type="ECO:0000256" key="4">
    <source>
        <dbReference type="ARBA" id="ARBA00022833"/>
    </source>
</evidence>
<gene>
    <name evidence="11" type="ORF">Fot_17731</name>
</gene>
<evidence type="ECO:0000256" key="5">
    <source>
        <dbReference type="ARBA" id="ARBA00023015"/>
    </source>
</evidence>
<dbReference type="InterPro" id="IPR001739">
    <property type="entry name" value="Methyl_CpG_DNA-bd"/>
</dbReference>
<dbReference type="PROSITE" id="PS50982">
    <property type="entry name" value="MBD"/>
    <property type="match status" value="1"/>
</dbReference>
<dbReference type="GO" id="GO:0003677">
    <property type="term" value="F:DNA binding"/>
    <property type="evidence" value="ECO:0007669"/>
    <property type="project" value="UniProtKB-KW"/>
</dbReference>
<dbReference type="PROSITE" id="PS51050">
    <property type="entry name" value="ZF_CW"/>
    <property type="match status" value="1"/>
</dbReference>
<dbReference type="SUPFAM" id="SSF54171">
    <property type="entry name" value="DNA-binding domain"/>
    <property type="match status" value="1"/>
</dbReference>
<reference evidence="12" key="1">
    <citation type="submission" date="2024-07" db="EMBL/GenBank/DDBJ databases">
        <title>Two chromosome-level genome assemblies of Korean endemic species Abeliophyllum distichum and Forsythia ovata (Oleaceae).</title>
        <authorList>
            <person name="Jang H."/>
        </authorList>
    </citation>
    <scope>NUCLEOTIDE SEQUENCE [LARGE SCALE GENOMIC DNA]</scope>
</reference>
<keyword evidence="2" id="KW-0479">Metal-binding</keyword>
<evidence type="ECO:0000256" key="3">
    <source>
        <dbReference type="ARBA" id="ARBA00022771"/>
    </source>
</evidence>
<comment type="subcellular location">
    <subcellularLocation>
        <location evidence="1">Nucleus</location>
    </subcellularLocation>
</comment>
<sequence length="148" mass="17164">MVSDSVRAYTIQCANCSKWRFIPTKQKYEQIRETIAELPFHCETAREWRPEITCDDEPDLVKDGSWRWAIDKPCIPQPPRGWQRILRIRAEGGSKFADVYVCNSFKITFKALSNGNAILTLLSGVIFLDRYYDAPSGKRLRSMSEIQR</sequence>
<dbReference type="Pfam" id="PF01429">
    <property type="entry name" value="MBD"/>
    <property type="match status" value="1"/>
</dbReference>
<dbReference type="GO" id="GO:0005634">
    <property type="term" value="C:nucleus"/>
    <property type="evidence" value="ECO:0007669"/>
    <property type="project" value="UniProtKB-SubCell"/>
</dbReference>
<feature type="domain" description="CW-type" evidence="10">
    <location>
        <begin position="3"/>
        <end position="62"/>
    </location>
</feature>
<dbReference type="EMBL" id="JBFOLJ010000005">
    <property type="protein sequence ID" value="KAL2536340.1"/>
    <property type="molecule type" value="Genomic_DNA"/>
</dbReference>
<keyword evidence="12" id="KW-1185">Reference proteome</keyword>
<keyword evidence="5" id="KW-0805">Transcription regulation</keyword>
<evidence type="ECO:0000256" key="1">
    <source>
        <dbReference type="ARBA" id="ARBA00004123"/>
    </source>
</evidence>
<evidence type="ECO:0000313" key="12">
    <source>
        <dbReference type="Proteomes" id="UP001604277"/>
    </source>
</evidence>
<dbReference type="GO" id="GO:0008270">
    <property type="term" value="F:zinc ion binding"/>
    <property type="evidence" value="ECO:0007669"/>
    <property type="project" value="UniProtKB-KW"/>
</dbReference>
<protein>
    <submittedName>
        <fullName evidence="11">Methyl-CpG-binding domain-containing protein 2</fullName>
    </submittedName>
</protein>
<dbReference type="Proteomes" id="UP001604277">
    <property type="component" value="Unassembled WGS sequence"/>
</dbReference>
<accession>A0ABD1VG74</accession>
<evidence type="ECO:0000256" key="8">
    <source>
        <dbReference type="ARBA" id="ARBA00023242"/>
    </source>
</evidence>
<dbReference type="AlphaFoldDB" id="A0ABD1VG74"/>
<dbReference type="Gene3D" id="3.30.40.100">
    <property type="match status" value="1"/>
</dbReference>
<dbReference type="PANTHER" id="PTHR12396">
    <property type="entry name" value="METHYL-CPG BINDING PROTEIN, MBD"/>
    <property type="match status" value="1"/>
</dbReference>
<evidence type="ECO:0000313" key="11">
    <source>
        <dbReference type="EMBL" id="KAL2536340.1"/>
    </source>
</evidence>
<keyword evidence="8" id="KW-0539">Nucleus</keyword>
<name>A0ABD1VG74_9LAMI</name>
<evidence type="ECO:0000256" key="6">
    <source>
        <dbReference type="ARBA" id="ARBA00023125"/>
    </source>
</evidence>
<evidence type="ECO:0000259" key="10">
    <source>
        <dbReference type="PROSITE" id="PS51050"/>
    </source>
</evidence>
<dbReference type="InterPro" id="IPR016177">
    <property type="entry name" value="DNA-bd_dom_sf"/>
</dbReference>
<keyword evidence="3" id="KW-0863">Zinc-finger</keyword>
<evidence type="ECO:0000256" key="2">
    <source>
        <dbReference type="ARBA" id="ARBA00022723"/>
    </source>
</evidence>